<protein>
    <recommendedName>
        <fullName evidence="6 7">Small ribosomal subunit protein uS4</fullName>
    </recommendedName>
</protein>
<organism evidence="10 11">
    <name type="scientific">Candidatus Taylorbacteria bacterium RIFCSPLOWO2_02_FULL_46_40</name>
    <dbReference type="NCBI Taxonomy" id="1802329"/>
    <lineage>
        <taxon>Bacteria</taxon>
        <taxon>Candidatus Tayloriibacteriota</taxon>
    </lineage>
</organism>
<evidence type="ECO:0000256" key="6">
    <source>
        <dbReference type="ARBA" id="ARBA00035254"/>
    </source>
</evidence>
<dbReference type="InterPro" id="IPR036986">
    <property type="entry name" value="S4_RNA-bd_sf"/>
</dbReference>
<dbReference type="GO" id="GO:0042274">
    <property type="term" value="P:ribosomal small subunit biogenesis"/>
    <property type="evidence" value="ECO:0007669"/>
    <property type="project" value="TreeGrafter"/>
</dbReference>
<comment type="caution">
    <text evidence="10">The sequence shown here is derived from an EMBL/GenBank/DDBJ whole genome shotgun (WGS) entry which is preliminary data.</text>
</comment>
<dbReference type="Gene3D" id="3.10.290.10">
    <property type="entry name" value="RNA-binding S4 domain"/>
    <property type="match status" value="1"/>
</dbReference>
<dbReference type="Gene3D" id="1.10.1050.10">
    <property type="entry name" value="Ribosomal Protein S4 Delta 41, Chain A, domain 1"/>
    <property type="match status" value="1"/>
</dbReference>
<dbReference type="GO" id="GO:0019843">
    <property type="term" value="F:rRNA binding"/>
    <property type="evidence" value="ECO:0007669"/>
    <property type="project" value="UniProtKB-UniRule"/>
</dbReference>
<dbReference type="FunFam" id="3.10.290.10:FF:000001">
    <property type="entry name" value="30S ribosomal protein S4"/>
    <property type="match status" value="1"/>
</dbReference>
<dbReference type="SUPFAM" id="SSF55174">
    <property type="entry name" value="Alpha-L RNA-binding motif"/>
    <property type="match status" value="1"/>
</dbReference>
<dbReference type="Proteomes" id="UP000176429">
    <property type="component" value="Unassembled WGS sequence"/>
</dbReference>
<dbReference type="GO" id="GO:0015935">
    <property type="term" value="C:small ribosomal subunit"/>
    <property type="evidence" value="ECO:0007669"/>
    <property type="project" value="InterPro"/>
</dbReference>
<accession>A0A1G2P267</accession>
<keyword evidence="5 7" id="KW-0687">Ribonucleoprotein</keyword>
<comment type="subunit">
    <text evidence="7">Part of the 30S ribosomal subunit. Contacts protein S5. The interaction surface between S4 and S5 is involved in control of translational fidelity.</text>
</comment>
<evidence type="ECO:0000256" key="3">
    <source>
        <dbReference type="ARBA" id="ARBA00022884"/>
    </source>
</evidence>
<dbReference type="SMART" id="SM00363">
    <property type="entry name" value="S4"/>
    <property type="match status" value="1"/>
</dbReference>
<keyword evidence="2 7" id="KW-0699">rRNA-binding</keyword>
<evidence type="ECO:0000256" key="7">
    <source>
        <dbReference type="HAMAP-Rule" id="MF_01306"/>
    </source>
</evidence>
<evidence type="ECO:0000256" key="2">
    <source>
        <dbReference type="ARBA" id="ARBA00022730"/>
    </source>
</evidence>
<dbReference type="EMBL" id="MHSH01000007">
    <property type="protein sequence ID" value="OHA42373.1"/>
    <property type="molecule type" value="Genomic_DNA"/>
</dbReference>
<keyword evidence="4 7" id="KW-0689">Ribosomal protein</keyword>
<name>A0A1G2P267_9BACT</name>
<evidence type="ECO:0000313" key="11">
    <source>
        <dbReference type="Proteomes" id="UP000176429"/>
    </source>
</evidence>
<keyword evidence="3 7" id="KW-0694">RNA-binding</keyword>
<evidence type="ECO:0000313" key="10">
    <source>
        <dbReference type="EMBL" id="OHA42373.1"/>
    </source>
</evidence>
<dbReference type="InterPro" id="IPR002942">
    <property type="entry name" value="S4_RNA-bd"/>
</dbReference>
<dbReference type="GO" id="GO:0006412">
    <property type="term" value="P:translation"/>
    <property type="evidence" value="ECO:0007669"/>
    <property type="project" value="UniProtKB-UniRule"/>
</dbReference>
<sequence>MKIGPRYKIARRLGQNLFEKTQTQKFSLRAARKAKVGKSRKSFGASDFGKQLMEKQRVRLAYGIPDRQFKRYAAVVVASKGKVQDEFLHKMLESRLDNVVYRLGLAKGRRAARQMVSHGHILINSKRVTIPSFEVKKDDIVSVRENSKKSPLFQKIFEESEEKAVPKWLSMDTKSLSAKVVSEPRGEGRDRMFDLAAVLEFYKR</sequence>
<feature type="domain" description="RNA-binding S4" evidence="8">
    <location>
        <begin position="94"/>
        <end position="157"/>
    </location>
</feature>
<gene>
    <name evidence="7" type="primary">rpsD</name>
    <name evidence="10" type="ORF">A3H68_02080</name>
</gene>
<dbReference type="PANTHER" id="PTHR11831">
    <property type="entry name" value="30S 40S RIBOSOMAL PROTEIN"/>
    <property type="match status" value="1"/>
</dbReference>
<dbReference type="PROSITE" id="PS50889">
    <property type="entry name" value="S4"/>
    <property type="match status" value="1"/>
</dbReference>
<dbReference type="GO" id="GO:0003735">
    <property type="term" value="F:structural constituent of ribosome"/>
    <property type="evidence" value="ECO:0007669"/>
    <property type="project" value="InterPro"/>
</dbReference>
<dbReference type="NCBIfam" id="NF003717">
    <property type="entry name" value="PRK05327.1"/>
    <property type="match status" value="1"/>
</dbReference>
<evidence type="ECO:0000256" key="5">
    <source>
        <dbReference type="ARBA" id="ARBA00023274"/>
    </source>
</evidence>
<dbReference type="AlphaFoldDB" id="A0A1G2P267"/>
<dbReference type="PANTHER" id="PTHR11831:SF4">
    <property type="entry name" value="SMALL RIBOSOMAL SUBUNIT PROTEIN US4M"/>
    <property type="match status" value="1"/>
</dbReference>
<comment type="function">
    <text evidence="7">With S5 and S12 plays an important role in translational accuracy.</text>
</comment>
<dbReference type="SMART" id="SM01390">
    <property type="entry name" value="Ribosomal_S4"/>
    <property type="match status" value="1"/>
</dbReference>
<feature type="domain" description="Small ribosomal subunit protein uS4 N-terminal" evidence="9">
    <location>
        <begin position="1"/>
        <end position="93"/>
    </location>
</feature>
<reference evidence="10 11" key="1">
    <citation type="journal article" date="2016" name="Nat. Commun.">
        <title>Thousands of microbial genomes shed light on interconnected biogeochemical processes in an aquifer system.</title>
        <authorList>
            <person name="Anantharaman K."/>
            <person name="Brown C.T."/>
            <person name="Hug L.A."/>
            <person name="Sharon I."/>
            <person name="Castelle C.J."/>
            <person name="Probst A.J."/>
            <person name="Thomas B.C."/>
            <person name="Singh A."/>
            <person name="Wilkins M.J."/>
            <person name="Karaoz U."/>
            <person name="Brodie E.L."/>
            <person name="Williams K.H."/>
            <person name="Hubbard S.S."/>
            <person name="Banfield J.F."/>
        </authorList>
    </citation>
    <scope>NUCLEOTIDE SEQUENCE [LARGE SCALE GENOMIC DNA]</scope>
</reference>
<comment type="function">
    <text evidence="7">One of the primary rRNA binding proteins, it binds directly to 16S rRNA where it nucleates assembly of the body of the 30S subunit.</text>
</comment>
<proteinExistence type="inferred from homology"/>
<dbReference type="Pfam" id="PF01479">
    <property type="entry name" value="S4"/>
    <property type="match status" value="1"/>
</dbReference>
<dbReference type="InterPro" id="IPR005709">
    <property type="entry name" value="Ribosomal_uS4_bac-type"/>
</dbReference>
<dbReference type="HAMAP" id="MF_01306_B">
    <property type="entry name" value="Ribosomal_uS4_B"/>
    <property type="match status" value="1"/>
</dbReference>
<comment type="similarity">
    <text evidence="1 7">Belongs to the universal ribosomal protein uS4 family.</text>
</comment>
<evidence type="ECO:0000259" key="8">
    <source>
        <dbReference type="SMART" id="SM00363"/>
    </source>
</evidence>
<dbReference type="CDD" id="cd00165">
    <property type="entry name" value="S4"/>
    <property type="match status" value="1"/>
</dbReference>
<dbReference type="Pfam" id="PF00163">
    <property type="entry name" value="Ribosomal_S4"/>
    <property type="match status" value="1"/>
</dbReference>
<evidence type="ECO:0000256" key="1">
    <source>
        <dbReference type="ARBA" id="ARBA00007465"/>
    </source>
</evidence>
<dbReference type="NCBIfam" id="TIGR01017">
    <property type="entry name" value="rpsD_bact"/>
    <property type="match status" value="1"/>
</dbReference>
<dbReference type="InterPro" id="IPR001912">
    <property type="entry name" value="Ribosomal_uS4_N"/>
</dbReference>
<evidence type="ECO:0000259" key="9">
    <source>
        <dbReference type="SMART" id="SM01390"/>
    </source>
</evidence>
<evidence type="ECO:0000256" key="4">
    <source>
        <dbReference type="ARBA" id="ARBA00022980"/>
    </source>
</evidence>
<dbReference type="InterPro" id="IPR022801">
    <property type="entry name" value="Ribosomal_uS4"/>
</dbReference>